<name>A0A179G3J7_METCM</name>
<proteinExistence type="predicted"/>
<dbReference type="Proteomes" id="UP000078397">
    <property type="component" value="Unassembled WGS sequence"/>
</dbReference>
<gene>
    <name evidence="2" type="ORF">VFPPC_15132</name>
</gene>
<evidence type="ECO:0000313" key="2">
    <source>
        <dbReference type="EMBL" id="OAQ72445.1"/>
    </source>
</evidence>
<dbReference type="RefSeq" id="XP_018148528.1">
    <property type="nucleotide sequence ID" value="XM_018292885.1"/>
</dbReference>
<protein>
    <submittedName>
        <fullName evidence="2">Uncharacterized protein</fullName>
    </submittedName>
</protein>
<dbReference type="KEGG" id="pchm:VFPPC_15132"/>
<sequence>MKQEESTVCELNSVASPPPQQQAGYLYSSWLASKFKMASINESRAMEDSDSHPVGLHCRVCGRGRLTDSGRHGSMSGLT</sequence>
<evidence type="ECO:0000256" key="1">
    <source>
        <dbReference type="SAM" id="MobiDB-lite"/>
    </source>
</evidence>
<keyword evidence="3" id="KW-1185">Reference proteome</keyword>
<dbReference type="AlphaFoldDB" id="A0A179G3J7"/>
<evidence type="ECO:0000313" key="3">
    <source>
        <dbReference type="Proteomes" id="UP000078397"/>
    </source>
</evidence>
<organism evidence="2 3">
    <name type="scientific">Pochonia chlamydosporia 170</name>
    <dbReference type="NCBI Taxonomy" id="1380566"/>
    <lineage>
        <taxon>Eukaryota</taxon>
        <taxon>Fungi</taxon>
        <taxon>Dikarya</taxon>
        <taxon>Ascomycota</taxon>
        <taxon>Pezizomycotina</taxon>
        <taxon>Sordariomycetes</taxon>
        <taxon>Hypocreomycetidae</taxon>
        <taxon>Hypocreales</taxon>
        <taxon>Clavicipitaceae</taxon>
        <taxon>Pochonia</taxon>
    </lineage>
</organism>
<accession>A0A179G3J7</accession>
<reference evidence="2 3" key="1">
    <citation type="journal article" date="2016" name="PLoS Pathog.">
        <title>Biosynthesis of antibiotic leucinostatins in bio-control fungus Purpureocillium lilacinum and their inhibition on phytophthora revealed by genome mining.</title>
        <authorList>
            <person name="Wang G."/>
            <person name="Liu Z."/>
            <person name="Lin R."/>
            <person name="Li E."/>
            <person name="Mao Z."/>
            <person name="Ling J."/>
            <person name="Yang Y."/>
            <person name="Yin W.B."/>
            <person name="Xie B."/>
        </authorList>
    </citation>
    <scope>NUCLEOTIDE SEQUENCE [LARGE SCALE GENOMIC DNA]</scope>
    <source>
        <strain evidence="2">170</strain>
    </source>
</reference>
<comment type="caution">
    <text evidence="2">The sequence shown here is derived from an EMBL/GenBank/DDBJ whole genome shotgun (WGS) entry which is preliminary data.</text>
</comment>
<dbReference type="GeneID" id="28856879"/>
<dbReference type="EMBL" id="LSBJ02000001">
    <property type="protein sequence ID" value="OAQ72445.1"/>
    <property type="molecule type" value="Genomic_DNA"/>
</dbReference>
<feature type="region of interest" description="Disordered" evidence="1">
    <location>
        <begin position="1"/>
        <end position="21"/>
    </location>
</feature>